<reference evidence="3 4" key="2">
    <citation type="journal article" date="2008" name="Nature">
        <title>The Phaeodactylum genome reveals the evolutionary history of diatom genomes.</title>
        <authorList>
            <person name="Bowler C."/>
            <person name="Allen A.E."/>
            <person name="Badger J.H."/>
            <person name="Grimwood J."/>
            <person name="Jabbari K."/>
            <person name="Kuo A."/>
            <person name="Maheswari U."/>
            <person name="Martens C."/>
            <person name="Maumus F."/>
            <person name="Otillar R.P."/>
            <person name="Rayko E."/>
            <person name="Salamov A."/>
            <person name="Vandepoele K."/>
            <person name="Beszteri B."/>
            <person name="Gruber A."/>
            <person name="Heijde M."/>
            <person name="Katinka M."/>
            <person name="Mock T."/>
            <person name="Valentin K."/>
            <person name="Verret F."/>
            <person name="Berges J.A."/>
            <person name="Brownlee C."/>
            <person name="Cadoret J.P."/>
            <person name="Chiovitti A."/>
            <person name="Choi C.J."/>
            <person name="Coesel S."/>
            <person name="De Martino A."/>
            <person name="Detter J.C."/>
            <person name="Durkin C."/>
            <person name="Falciatore A."/>
            <person name="Fournet J."/>
            <person name="Haruta M."/>
            <person name="Huysman M.J."/>
            <person name="Jenkins B.D."/>
            <person name="Jiroutova K."/>
            <person name="Jorgensen R.E."/>
            <person name="Joubert Y."/>
            <person name="Kaplan A."/>
            <person name="Kroger N."/>
            <person name="Kroth P.G."/>
            <person name="La Roche J."/>
            <person name="Lindquist E."/>
            <person name="Lommer M."/>
            <person name="Martin-Jezequel V."/>
            <person name="Lopez P.J."/>
            <person name="Lucas S."/>
            <person name="Mangogna M."/>
            <person name="McGinnis K."/>
            <person name="Medlin L.K."/>
            <person name="Montsant A."/>
            <person name="Oudot-Le Secq M.P."/>
            <person name="Napoli C."/>
            <person name="Obornik M."/>
            <person name="Parker M.S."/>
            <person name="Petit J.L."/>
            <person name="Porcel B.M."/>
            <person name="Poulsen N."/>
            <person name="Robison M."/>
            <person name="Rychlewski L."/>
            <person name="Rynearson T.A."/>
            <person name="Schmutz J."/>
            <person name="Shapiro H."/>
            <person name="Siaut M."/>
            <person name="Stanley M."/>
            <person name="Sussman M.R."/>
            <person name="Taylor A.R."/>
            <person name="Vardi A."/>
            <person name="von Dassow P."/>
            <person name="Vyverman W."/>
            <person name="Willis A."/>
            <person name="Wyrwicz L.S."/>
            <person name="Rokhsar D.S."/>
            <person name="Weissenbach J."/>
            <person name="Armbrust E.V."/>
            <person name="Green B.R."/>
            <person name="Van de Peer Y."/>
            <person name="Grigoriev I.V."/>
        </authorList>
    </citation>
    <scope>NUCLEOTIDE SEQUENCE [LARGE SCALE GENOMIC DNA]</scope>
    <source>
        <strain evidence="3 4">CCMP1335</strain>
    </source>
</reference>
<feature type="compositionally biased region" description="Basic and acidic residues" evidence="1">
    <location>
        <begin position="99"/>
        <end position="108"/>
    </location>
</feature>
<organism evidence="3 4">
    <name type="scientific">Thalassiosira pseudonana</name>
    <name type="common">Marine diatom</name>
    <name type="synonym">Cyclotella nana</name>
    <dbReference type="NCBI Taxonomy" id="35128"/>
    <lineage>
        <taxon>Eukaryota</taxon>
        <taxon>Sar</taxon>
        <taxon>Stramenopiles</taxon>
        <taxon>Ochrophyta</taxon>
        <taxon>Bacillariophyta</taxon>
        <taxon>Coscinodiscophyceae</taxon>
        <taxon>Thalassiosirophycidae</taxon>
        <taxon>Thalassiosirales</taxon>
        <taxon>Thalassiosiraceae</taxon>
        <taxon>Thalassiosira</taxon>
    </lineage>
</organism>
<feature type="compositionally biased region" description="Low complexity" evidence="1">
    <location>
        <begin position="322"/>
        <end position="335"/>
    </location>
</feature>
<feature type="compositionally biased region" description="Basic and acidic residues" evidence="1">
    <location>
        <begin position="133"/>
        <end position="155"/>
    </location>
</feature>
<feature type="region of interest" description="Disordered" evidence="1">
    <location>
        <begin position="322"/>
        <end position="353"/>
    </location>
</feature>
<dbReference type="KEGG" id="tps:THAPS_23434"/>
<evidence type="ECO:0000256" key="1">
    <source>
        <dbReference type="SAM" id="MobiDB-lite"/>
    </source>
</evidence>
<reference evidence="3 4" key="1">
    <citation type="journal article" date="2004" name="Science">
        <title>The genome of the diatom Thalassiosira pseudonana: ecology, evolution, and metabolism.</title>
        <authorList>
            <person name="Armbrust E.V."/>
            <person name="Berges J.A."/>
            <person name="Bowler C."/>
            <person name="Green B.R."/>
            <person name="Martinez D."/>
            <person name="Putnam N.H."/>
            <person name="Zhou S."/>
            <person name="Allen A.E."/>
            <person name="Apt K.E."/>
            <person name="Bechner M."/>
            <person name="Brzezinski M.A."/>
            <person name="Chaal B.K."/>
            <person name="Chiovitti A."/>
            <person name="Davis A.K."/>
            <person name="Demarest M.S."/>
            <person name="Detter J.C."/>
            <person name="Glavina T."/>
            <person name="Goodstein D."/>
            <person name="Hadi M.Z."/>
            <person name="Hellsten U."/>
            <person name="Hildebrand M."/>
            <person name="Jenkins B.D."/>
            <person name="Jurka J."/>
            <person name="Kapitonov V.V."/>
            <person name="Kroger N."/>
            <person name="Lau W.W."/>
            <person name="Lane T.W."/>
            <person name="Larimer F.W."/>
            <person name="Lippmeier J.C."/>
            <person name="Lucas S."/>
            <person name="Medina M."/>
            <person name="Montsant A."/>
            <person name="Obornik M."/>
            <person name="Parker M.S."/>
            <person name="Palenik B."/>
            <person name="Pazour G.J."/>
            <person name="Richardson P.M."/>
            <person name="Rynearson T.A."/>
            <person name="Saito M.A."/>
            <person name="Schwartz D.C."/>
            <person name="Thamatrakoln K."/>
            <person name="Valentin K."/>
            <person name="Vardi A."/>
            <person name="Wilkerson F.P."/>
            <person name="Rokhsar D.S."/>
        </authorList>
    </citation>
    <scope>NUCLEOTIDE SEQUENCE [LARGE SCALE GENOMIC DNA]</scope>
    <source>
        <strain evidence="3 4">CCMP1335</strain>
    </source>
</reference>
<dbReference type="AlphaFoldDB" id="B5YMR0"/>
<dbReference type="InterPro" id="IPR005018">
    <property type="entry name" value="DOMON_domain"/>
</dbReference>
<dbReference type="PaxDb" id="35128-Thaps23434"/>
<evidence type="ECO:0000313" key="4">
    <source>
        <dbReference type="Proteomes" id="UP000001449"/>
    </source>
</evidence>
<dbReference type="eggNOG" id="ENOG502T2IG">
    <property type="taxonomic scope" value="Eukaryota"/>
</dbReference>
<evidence type="ECO:0000313" key="3">
    <source>
        <dbReference type="EMBL" id="ACI64504.1"/>
    </source>
</evidence>
<dbReference type="HOGENOM" id="CLU_317259_0_0_1"/>
<dbReference type="SMART" id="SM00664">
    <property type="entry name" value="DoH"/>
    <property type="match status" value="1"/>
</dbReference>
<name>B5YMR0_THAPS</name>
<feature type="region of interest" description="Disordered" evidence="1">
    <location>
        <begin position="729"/>
        <end position="748"/>
    </location>
</feature>
<sequence length="919" mass="99220">MMIFDEFGIADLVLVAFERSTVAKSFACSTRTSPTHKMPLRQGQAGACLNVRVTSNCDFNNSFVILSSIQKMNIYSAVLLSLVATSAAASHRRIGPNSRTRELNDQRRGGKIQAPADAKVIVGKARKPAAVPVEEKPQGKNQNDKKQDKKDKLKNEALNSDGELPPWVELMNPPTAPTSDVSLTDSSTTVAATTQATTTGDVGSDTSSTVLASASTIGTVDASPTETTVAETTKVSARTTDAMISTEVWTESTKSPDVEISFKVTSTVVPESTELAKTSSTIGVPETTALASTFSTIDVPETTELTTTTSTVASTTVQVTDAPVTSPPVSDSPTTEMPSFSPTFAPSKVETTSSTDVVSTTNSTDHIEVVSTTVTPSSTTSSSSNVLVEQSTTVVSGPKDCTKERCEVRLSPDYLLEYQLTYEGIAWVGLAFSTDGNMIGSEAVIGNPMISNSVGKYYLGGKYNAAITPMEVEKQTLTDASVELVDDQTIMRFTKLLKEEGEIEIVAGDNTLLWAHGSSTFTTYHGENKSAFKLNILGDGFDDTTVTSSTKTAVTTFVPRTSAPFAPVSSNIVSSTTAVSITVGSSTTTPSTTAATSTTAQVVITKSPLSSSPTDSPSSKPITSVPTNVVYCPNPYDVSKTNYIAGDQVEVSNHAWECRAYPHDMYCNVAEFHPSLTEADPTAEELWLNAWAYVGLCYRTYAPTESHVSSKPTDAPTNTSLFANYSAQTSSPSMLPTAKPTMRSTARPTEPMATLITATTTSTTVDALVEAEQGFPFPYPTTRYTQWTELETEENYIAKEIGYVRNSWDNLEVADIESSRFSDMTSNEQQNAMALGFDEDSWDCYMNHYYGYFWNELEATGVAQYYAALGWNQSRWDDGGNDPDTEDLYWEELSAEQQSAAKNVCYFENSWNWISLPLW</sequence>
<keyword evidence="4" id="KW-1185">Reference proteome</keyword>
<gene>
    <name evidence="3" type="ORF">THAPS_23434</name>
</gene>
<dbReference type="PANTHER" id="PTHR38909">
    <property type="entry name" value="G PROTEIN GAMMA DOMAIN-CONTAINING PROTEIN"/>
    <property type="match status" value="1"/>
</dbReference>
<proteinExistence type="predicted"/>
<protein>
    <recommendedName>
        <fullName evidence="2">DOMON domain-containing protein</fullName>
    </recommendedName>
</protein>
<dbReference type="EMBL" id="CP001160">
    <property type="protein sequence ID" value="ACI64504.1"/>
    <property type="molecule type" value="Genomic_DNA"/>
</dbReference>
<dbReference type="InParanoid" id="B5YMR0"/>
<accession>B5YMR0</accession>
<dbReference type="RefSeq" id="XP_002295787.1">
    <property type="nucleotide sequence ID" value="XM_002295751.1"/>
</dbReference>
<feature type="domain" description="DOMON" evidence="2">
    <location>
        <begin position="427"/>
        <end position="517"/>
    </location>
</feature>
<dbReference type="CDD" id="cd09631">
    <property type="entry name" value="DOMON_DOH"/>
    <property type="match status" value="1"/>
</dbReference>
<dbReference type="Proteomes" id="UP000001449">
    <property type="component" value="Chromosome 7"/>
</dbReference>
<evidence type="ECO:0000259" key="2">
    <source>
        <dbReference type="SMART" id="SM00664"/>
    </source>
</evidence>
<dbReference type="InterPro" id="IPR045266">
    <property type="entry name" value="DOH_DOMON"/>
</dbReference>
<feature type="region of interest" description="Disordered" evidence="1">
    <location>
        <begin position="90"/>
        <end position="189"/>
    </location>
</feature>
<dbReference type="GeneID" id="7449200"/>
<feature type="compositionally biased region" description="Low complexity" evidence="1">
    <location>
        <begin position="178"/>
        <end position="189"/>
    </location>
</feature>
<dbReference type="PANTHER" id="PTHR38909:SF1">
    <property type="entry name" value="G PROTEIN GAMMA DOMAIN-CONTAINING PROTEIN"/>
    <property type="match status" value="1"/>
</dbReference>